<dbReference type="GO" id="GO:0003676">
    <property type="term" value="F:nucleic acid binding"/>
    <property type="evidence" value="ECO:0007669"/>
    <property type="project" value="InterPro"/>
</dbReference>
<keyword evidence="3" id="KW-0269">Exonuclease</keyword>
<evidence type="ECO:0000256" key="4">
    <source>
        <dbReference type="SAM" id="Phobius"/>
    </source>
</evidence>
<dbReference type="EMBL" id="JABBWD010000015">
    <property type="protein sequence ID" value="KAG1778541.1"/>
    <property type="molecule type" value="Genomic_DNA"/>
</dbReference>
<dbReference type="SMART" id="SM00479">
    <property type="entry name" value="EXOIII"/>
    <property type="match status" value="1"/>
</dbReference>
<dbReference type="GO" id="GO:0000175">
    <property type="term" value="F:3'-5'-RNA exonuclease activity"/>
    <property type="evidence" value="ECO:0007669"/>
    <property type="project" value="InterPro"/>
</dbReference>
<keyword evidence="7" id="KW-1185">Reference proteome</keyword>
<accession>A0A9P6ZZ55</accession>
<evidence type="ECO:0000313" key="6">
    <source>
        <dbReference type="EMBL" id="KAG1778541.1"/>
    </source>
</evidence>
<name>A0A9P6ZZ55_9AGAM</name>
<keyword evidence="4" id="KW-0812">Transmembrane</keyword>
<comment type="caution">
    <text evidence="6">The sequence shown here is derived from an EMBL/GenBank/DDBJ whole genome shotgun (WGS) entry which is preliminary data.</text>
</comment>
<reference evidence="6" key="1">
    <citation type="journal article" date="2020" name="New Phytol.">
        <title>Comparative genomics reveals dynamic genome evolution in host specialist ectomycorrhizal fungi.</title>
        <authorList>
            <person name="Lofgren L.A."/>
            <person name="Nguyen N.H."/>
            <person name="Vilgalys R."/>
            <person name="Ruytinx J."/>
            <person name="Liao H.L."/>
            <person name="Branco S."/>
            <person name="Kuo A."/>
            <person name="LaButti K."/>
            <person name="Lipzen A."/>
            <person name="Andreopoulos W."/>
            <person name="Pangilinan J."/>
            <person name="Riley R."/>
            <person name="Hundley H."/>
            <person name="Na H."/>
            <person name="Barry K."/>
            <person name="Grigoriev I.V."/>
            <person name="Stajich J.E."/>
            <person name="Kennedy P.G."/>
        </authorList>
    </citation>
    <scope>NUCLEOTIDE SEQUENCE</scope>
    <source>
        <strain evidence="6">DOB743</strain>
    </source>
</reference>
<keyword evidence="4" id="KW-0472">Membrane</keyword>
<dbReference type="Pfam" id="PF00929">
    <property type="entry name" value="RNase_T"/>
    <property type="match status" value="1"/>
</dbReference>
<keyword evidence="4" id="KW-1133">Transmembrane helix</keyword>
<feature type="domain" description="Exonuclease" evidence="5">
    <location>
        <begin position="114"/>
        <end position="331"/>
    </location>
</feature>
<dbReference type="PANTHER" id="PTHR23044:SF61">
    <property type="entry name" value="3'-5' EXORIBONUCLEASE 1-RELATED"/>
    <property type="match status" value="1"/>
</dbReference>
<dbReference type="AlphaFoldDB" id="A0A9P6ZZ55"/>
<dbReference type="InterPro" id="IPR051274">
    <property type="entry name" value="3-5_Exoribonuclease"/>
</dbReference>
<gene>
    <name evidence="6" type="ORF">EV702DRAFT_158455</name>
</gene>
<dbReference type="InterPro" id="IPR013520">
    <property type="entry name" value="Ribonucl_H"/>
</dbReference>
<dbReference type="InterPro" id="IPR047201">
    <property type="entry name" value="ERI-1_3'hExo-like"/>
</dbReference>
<dbReference type="Gene3D" id="3.30.420.10">
    <property type="entry name" value="Ribonuclease H-like superfamily/Ribonuclease H"/>
    <property type="match status" value="1"/>
</dbReference>
<sequence>MQLANPGLSSFVTFLLSLIQLNWKVLILSSFLIWSVTAFRRRAKQSKDFSPLLVEGSPSPQAPLNGSDIPPIYHHPYSQISNRPISKSSSQAQKDLIVKVVQKRDHRVKQPYDAFLVLDVEATCEEGTGFEWPNEIIEWPVCLMRWKDKSDQGKACQLEIVDEFRSFVRPTWRPQLSQFCTDLTGITQAQVNSAPAFQKVLKMFAHFLAYHGLIDSKNGRPIQRFCWCSDGPFDVRDFVVKQCFISKAPMPLWLKGDVLDVRRVVSVWAVAPGNPDTRTNPLARSHIRSLNIPQQLQALGLPAFQGRLHSGIDDTRNIARVMTELARRGIRLEPKTSINPNRRWNWMGKPGEVLEHTLMFQ</sequence>
<dbReference type="InterPro" id="IPR012337">
    <property type="entry name" value="RNaseH-like_sf"/>
</dbReference>
<evidence type="ECO:0000256" key="1">
    <source>
        <dbReference type="ARBA" id="ARBA00022722"/>
    </source>
</evidence>
<dbReference type="PANTHER" id="PTHR23044">
    <property type="entry name" value="3'-5' EXONUCLEASE ERI1-RELATED"/>
    <property type="match status" value="1"/>
</dbReference>
<dbReference type="Proteomes" id="UP000714275">
    <property type="component" value="Unassembled WGS sequence"/>
</dbReference>
<dbReference type="OrthoDB" id="448399at2759"/>
<keyword evidence="2" id="KW-0378">Hydrolase</keyword>
<evidence type="ECO:0000256" key="3">
    <source>
        <dbReference type="ARBA" id="ARBA00022839"/>
    </source>
</evidence>
<dbReference type="CDD" id="cd06133">
    <property type="entry name" value="ERI-1_3'hExo_like"/>
    <property type="match status" value="1"/>
</dbReference>
<dbReference type="SUPFAM" id="SSF53098">
    <property type="entry name" value="Ribonuclease H-like"/>
    <property type="match status" value="1"/>
</dbReference>
<feature type="transmembrane region" description="Helical" evidence="4">
    <location>
        <begin position="12"/>
        <end position="37"/>
    </location>
</feature>
<keyword evidence="1" id="KW-0540">Nuclease</keyword>
<proteinExistence type="predicted"/>
<evidence type="ECO:0000256" key="2">
    <source>
        <dbReference type="ARBA" id="ARBA00022801"/>
    </source>
</evidence>
<organism evidence="6 7">
    <name type="scientific">Suillus placidus</name>
    <dbReference type="NCBI Taxonomy" id="48579"/>
    <lineage>
        <taxon>Eukaryota</taxon>
        <taxon>Fungi</taxon>
        <taxon>Dikarya</taxon>
        <taxon>Basidiomycota</taxon>
        <taxon>Agaricomycotina</taxon>
        <taxon>Agaricomycetes</taxon>
        <taxon>Agaricomycetidae</taxon>
        <taxon>Boletales</taxon>
        <taxon>Suillineae</taxon>
        <taxon>Suillaceae</taxon>
        <taxon>Suillus</taxon>
    </lineage>
</organism>
<dbReference type="InterPro" id="IPR036397">
    <property type="entry name" value="RNaseH_sf"/>
</dbReference>
<protein>
    <submittedName>
        <fullName evidence="6">Ribonuclease H-like domain-containing protein</fullName>
    </submittedName>
</protein>
<evidence type="ECO:0000313" key="7">
    <source>
        <dbReference type="Proteomes" id="UP000714275"/>
    </source>
</evidence>
<evidence type="ECO:0000259" key="5">
    <source>
        <dbReference type="SMART" id="SM00479"/>
    </source>
</evidence>